<dbReference type="Proteomes" id="UP001210678">
    <property type="component" value="Unassembled WGS sequence"/>
</dbReference>
<dbReference type="EMBL" id="JAQLOI010000001">
    <property type="protein sequence ID" value="MDB1122663.1"/>
    <property type="molecule type" value="Genomic_DNA"/>
</dbReference>
<protein>
    <submittedName>
        <fullName evidence="1">Uncharacterized protein</fullName>
    </submittedName>
</protein>
<dbReference type="InterPro" id="IPR036108">
    <property type="entry name" value="4pyrrol_syn_uPrphyn_synt_sf"/>
</dbReference>
<proteinExistence type="predicted"/>
<keyword evidence="2" id="KW-1185">Reference proteome</keyword>
<gene>
    <name evidence="1" type="ORF">PGX00_02605</name>
</gene>
<name>A0ABT4YMB0_9VIBR</name>
<evidence type="ECO:0000313" key="1">
    <source>
        <dbReference type="EMBL" id="MDB1122663.1"/>
    </source>
</evidence>
<evidence type="ECO:0000313" key="2">
    <source>
        <dbReference type="Proteomes" id="UP001210678"/>
    </source>
</evidence>
<organism evidence="1 2">
    <name type="scientific">Vibrio algarum</name>
    <dbReference type="NCBI Taxonomy" id="3020714"/>
    <lineage>
        <taxon>Bacteria</taxon>
        <taxon>Pseudomonadati</taxon>
        <taxon>Pseudomonadota</taxon>
        <taxon>Gammaproteobacteria</taxon>
        <taxon>Vibrionales</taxon>
        <taxon>Vibrionaceae</taxon>
        <taxon>Vibrio</taxon>
    </lineage>
</organism>
<dbReference type="Gene3D" id="3.40.50.10090">
    <property type="match status" value="1"/>
</dbReference>
<reference evidence="1 2" key="1">
    <citation type="submission" date="2023-01" db="EMBL/GenBank/DDBJ databases">
        <title>Vibrio sp. KJ40-1 sp.nov, isolated from marine algae.</title>
        <authorList>
            <person name="Butt M."/>
            <person name="Kim J.M.J."/>
            <person name="Jeon C.O.C."/>
        </authorList>
    </citation>
    <scope>NUCLEOTIDE SEQUENCE [LARGE SCALE GENOMIC DNA]</scope>
    <source>
        <strain evidence="1 2">KJ40-1</strain>
    </source>
</reference>
<accession>A0ABT4YMB0</accession>
<comment type="caution">
    <text evidence="1">The sequence shown here is derived from an EMBL/GenBank/DDBJ whole genome shotgun (WGS) entry which is preliminary data.</text>
</comment>
<dbReference type="SUPFAM" id="SSF69618">
    <property type="entry name" value="HemD-like"/>
    <property type="match status" value="1"/>
</dbReference>
<sequence>MNYFFSLIPKLEHNWLFQLKLIVPSNRIAELAKGLGFHEVTVSGSASNPDLVAVIQQLCTTGQVHDK</sequence>
<dbReference type="RefSeq" id="WP_272132585.1">
    <property type="nucleotide sequence ID" value="NZ_JAQLOI010000001.1"/>
</dbReference>